<gene>
    <name evidence="2" type="ORF">V3H18_01055</name>
</gene>
<feature type="region of interest" description="Disordered" evidence="1">
    <location>
        <begin position="93"/>
        <end position="112"/>
    </location>
</feature>
<dbReference type="Proteomes" id="UP001350748">
    <property type="component" value="Unassembled WGS sequence"/>
</dbReference>
<protein>
    <submittedName>
        <fullName evidence="2">Uncharacterized protein</fullName>
    </submittedName>
</protein>
<sequence>MIEREKSTHSFLERLRRSLPISAHARRPLLGYLQSKRVIGSTSPTLRVVNVFHNDYDGNIMCQFTVEGDAGARVFVVPLTQLALTRKRPAAREAAKAIAPRRRKLGAAQPPY</sequence>
<keyword evidence="3" id="KW-1185">Reference proteome</keyword>
<dbReference type="EMBL" id="JAZHYN010000002">
    <property type="protein sequence ID" value="MEF3365115.1"/>
    <property type="molecule type" value="Genomic_DNA"/>
</dbReference>
<organism evidence="2 3">
    <name type="scientific">Methylocystis borbori</name>
    <dbReference type="NCBI Taxonomy" id="3118750"/>
    <lineage>
        <taxon>Bacteria</taxon>
        <taxon>Pseudomonadati</taxon>
        <taxon>Pseudomonadota</taxon>
        <taxon>Alphaproteobacteria</taxon>
        <taxon>Hyphomicrobiales</taxon>
        <taxon>Methylocystaceae</taxon>
        <taxon>Methylocystis</taxon>
    </lineage>
</organism>
<evidence type="ECO:0000313" key="3">
    <source>
        <dbReference type="Proteomes" id="UP001350748"/>
    </source>
</evidence>
<reference evidence="2 3" key="1">
    <citation type="submission" date="2024-02" db="EMBL/GenBank/DDBJ databases">
        <authorList>
            <person name="Grouzdev D."/>
        </authorList>
    </citation>
    <scope>NUCLEOTIDE SEQUENCE [LARGE SCALE GENOMIC DNA]</scope>
    <source>
        <strain evidence="2 3">9N</strain>
    </source>
</reference>
<accession>A0ABU7XCK4</accession>
<evidence type="ECO:0000313" key="2">
    <source>
        <dbReference type="EMBL" id="MEF3365115.1"/>
    </source>
</evidence>
<proteinExistence type="predicted"/>
<dbReference type="RefSeq" id="WP_332080019.1">
    <property type="nucleotide sequence ID" value="NZ_JAZHYN010000002.1"/>
</dbReference>
<comment type="caution">
    <text evidence="2">The sequence shown here is derived from an EMBL/GenBank/DDBJ whole genome shotgun (WGS) entry which is preliminary data.</text>
</comment>
<evidence type="ECO:0000256" key="1">
    <source>
        <dbReference type="SAM" id="MobiDB-lite"/>
    </source>
</evidence>
<name>A0ABU7XCK4_9HYPH</name>